<protein>
    <submittedName>
        <fullName evidence="2">Uncharacterized protein</fullName>
    </submittedName>
</protein>
<gene>
    <name evidence="2" type="ORF">EZV62_006962</name>
</gene>
<organism evidence="2 3">
    <name type="scientific">Acer yangbiense</name>
    <dbReference type="NCBI Taxonomy" id="1000413"/>
    <lineage>
        <taxon>Eukaryota</taxon>
        <taxon>Viridiplantae</taxon>
        <taxon>Streptophyta</taxon>
        <taxon>Embryophyta</taxon>
        <taxon>Tracheophyta</taxon>
        <taxon>Spermatophyta</taxon>
        <taxon>Magnoliopsida</taxon>
        <taxon>eudicotyledons</taxon>
        <taxon>Gunneridae</taxon>
        <taxon>Pentapetalae</taxon>
        <taxon>rosids</taxon>
        <taxon>malvids</taxon>
        <taxon>Sapindales</taxon>
        <taxon>Sapindaceae</taxon>
        <taxon>Hippocastanoideae</taxon>
        <taxon>Acereae</taxon>
        <taxon>Acer</taxon>
    </lineage>
</organism>
<accession>A0A5C7I976</accession>
<proteinExistence type="predicted"/>
<dbReference type="Proteomes" id="UP000323000">
    <property type="component" value="Chromosome 3"/>
</dbReference>
<dbReference type="AlphaFoldDB" id="A0A5C7I976"/>
<evidence type="ECO:0000313" key="3">
    <source>
        <dbReference type="Proteomes" id="UP000323000"/>
    </source>
</evidence>
<evidence type="ECO:0000256" key="1">
    <source>
        <dbReference type="SAM" id="MobiDB-lite"/>
    </source>
</evidence>
<comment type="caution">
    <text evidence="2">The sequence shown here is derived from an EMBL/GenBank/DDBJ whole genome shotgun (WGS) entry which is preliminary data.</text>
</comment>
<keyword evidence="3" id="KW-1185">Reference proteome</keyword>
<feature type="region of interest" description="Disordered" evidence="1">
    <location>
        <begin position="47"/>
        <end position="80"/>
    </location>
</feature>
<evidence type="ECO:0000313" key="2">
    <source>
        <dbReference type="EMBL" id="TXG65687.1"/>
    </source>
</evidence>
<sequence>MHLNCYAFTPSPTSTTDSTVFFAYASTKAGSDLRKKGIIDETRKIDEHEGKGTVGQTRKWSACSKSARAPSGATEQSTPSRAELLQISNLKI</sequence>
<name>A0A5C7I976_9ROSI</name>
<dbReference type="EMBL" id="VAHF01000003">
    <property type="protein sequence ID" value="TXG65687.1"/>
    <property type="molecule type" value="Genomic_DNA"/>
</dbReference>
<reference evidence="3" key="1">
    <citation type="journal article" date="2019" name="Gigascience">
        <title>De novo genome assembly of the endangered Acer yangbiense, a plant species with extremely small populations endemic to Yunnan Province, China.</title>
        <authorList>
            <person name="Yang J."/>
            <person name="Wariss H.M."/>
            <person name="Tao L."/>
            <person name="Zhang R."/>
            <person name="Yun Q."/>
            <person name="Hollingsworth P."/>
            <person name="Dao Z."/>
            <person name="Luo G."/>
            <person name="Guo H."/>
            <person name="Ma Y."/>
            <person name="Sun W."/>
        </authorList>
    </citation>
    <scope>NUCLEOTIDE SEQUENCE [LARGE SCALE GENOMIC DNA]</scope>
    <source>
        <strain evidence="3">cv. Malutang</strain>
    </source>
</reference>